<evidence type="ECO:0000259" key="2">
    <source>
        <dbReference type="PROSITE" id="PS50983"/>
    </source>
</evidence>
<dbReference type="PANTHER" id="PTHR30535">
    <property type="entry name" value="VITAMIN B12-BINDING PROTEIN"/>
    <property type="match status" value="1"/>
</dbReference>
<dbReference type="SUPFAM" id="SSF53807">
    <property type="entry name" value="Helical backbone' metal receptor"/>
    <property type="match status" value="1"/>
</dbReference>
<evidence type="ECO:0000313" key="3">
    <source>
        <dbReference type="EMBL" id="CCG46671.1"/>
    </source>
</evidence>
<sequence>MKKIKWWIWFFVGLISIGLAGCESSSGKGQTEETSKSGEAIQIDNYGRELSTSEKPNNVLTLGPNTTELFIALGLSDHVIGNSLDNHSRGALPKYEEAYEQIPELTYGSATREAVLTSGADFIYGIEWEFGKEALSLEELKDYGITTYVNQATTLDEMYKEIMDIGKIFEVEDRAEDFVADQKDRIATIKEQVQGQDPVDALVYDSGGDGVFTAGGTNFETLLIESAGGRNIFDDITDKQWATVSYEEVVARDPDVILIHDYDAPSVERKIEDIKNHPILSELESVKNENFVSISLESVLPGNRMAYSVETFAEGFYPDLVGE</sequence>
<dbReference type="Pfam" id="PF01497">
    <property type="entry name" value="Peripla_BP_2"/>
    <property type="match status" value="1"/>
</dbReference>
<evidence type="ECO:0000313" key="4">
    <source>
        <dbReference type="Proteomes" id="UP000007397"/>
    </source>
</evidence>
<accession>I0JRA1</accession>
<dbReference type="InterPro" id="IPR050902">
    <property type="entry name" value="ABC_Transporter_SBP"/>
</dbReference>
<comment type="similarity">
    <text evidence="1">Belongs to the bacterial solute-binding protein 8 family.</text>
</comment>
<dbReference type="STRING" id="866895.HBHAL_4330"/>
<name>I0JRA1_HALH3</name>
<dbReference type="PATRIC" id="fig|866895.3.peg.3367"/>
<reference evidence="3 4" key="1">
    <citation type="journal article" date="2013" name="Environ. Microbiol.">
        <title>Chloride and organic osmolytes: a hybrid strategy to cope with elevated salinities by the moderately halophilic, chloride-dependent bacterium Halobacillus halophilus.</title>
        <authorList>
            <person name="Saum S.H."/>
            <person name="Pfeiffer F."/>
            <person name="Palm P."/>
            <person name="Rampp M."/>
            <person name="Schuster S.C."/>
            <person name="Muller V."/>
            <person name="Oesterhelt D."/>
        </authorList>
    </citation>
    <scope>NUCLEOTIDE SEQUENCE [LARGE SCALE GENOMIC DNA]</scope>
    <source>
        <strain evidence="4">ATCC 35676 / DSM 2266 / JCM 20832 / KCTC 3685 / LMG 17431 / NBRC 102448 / NCIMB 2269</strain>
    </source>
</reference>
<keyword evidence="4" id="KW-1185">Reference proteome</keyword>
<gene>
    <name evidence="3" type="ordered locus">HBHAL_4330</name>
</gene>
<feature type="domain" description="Fe/B12 periplasmic-binding" evidence="2">
    <location>
        <begin position="58"/>
        <end position="323"/>
    </location>
</feature>
<protein>
    <submittedName>
        <fullName evidence="3">ABC-type transport system extracellular binding protein (Probable substrate iron complex)</fullName>
    </submittedName>
</protein>
<dbReference type="Proteomes" id="UP000007397">
    <property type="component" value="Chromosome"/>
</dbReference>
<organism evidence="3 4">
    <name type="scientific">Halobacillus halophilus (strain ATCC 35676 / DSM 2266 / JCM 20832 / KCTC 3685 / LMG 17431 / NBRC 102448 / NCIMB 2269)</name>
    <name type="common">Sporosarcina halophila</name>
    <dbReference type="NCBI Taxonomy" id="866895"/>
    <lineage>
        <taxon>Bacteria</taxon>
        <taxon>Bacillati</taxon>
        <taxon>Bacillota</taxon>
        <taxon>Bacilli</taxon>
        <taxon>Bacillales</taxon>
        <taxon>Bacillaceae</taxon>
        <taxon>Halobacillus</taxon>
    </lineage>
</organism>
<dbReference type="InterPro" id="IPR002491">
    <property type="entry name" value="ABC_transptr_periplasmic_BD"/>
</dbReference>
<dbReference type="PROSITE" id="PS50983">
    <property type="entry name" value="FE_B12_PBP"/>
    <property type="match status" value="1"/>
</dbReference>
<dbReference type="PROSITE" id="PS51257">
    <property type="entry name" value="PROKAR_LIPOPROTEIN"/>
    <property type="match status" value="1"/>
</dbReference>
<proteinExistence type="inferred from homology"/>
<dbReference type="RefSeq" id="WP_014644559.1">
    <property type="nucleotide sequence ID" value="NC_017668.1"/>
</dbReference>
<dbReference type="EMBL" id="HE717023">
    <property type="protein sequence ID" value="CCG46671.1"/>
    <property type="molecule type" value="Genomic_DNA"/>
</dbReference>
<dbReference type="Gene3D" id="3.40.50.1980">
    <property type="entry name" value="Nitrogenase molybdenum iron protein domain"/>
    <property type="match status" value="2"/>
</dbReference>
<dbReference type="KEGG" id="hhd:HBHAL_4330"/>
<evidence type="ECO:0000256" key="1">
    <source>
        <dbReference type="ARBA" id="ARBA00008814"/>
    </source>
</evidence>
<dbReference type="PANTHER" id="PTHR30535:SF7">
    <property type="entry name" value="IRON(III) DICITRATE-BINDING PROTEIN"/>
    <property type="match status" value="1"/>
</dbReference>
<dbReference type="HOGENOM" id="CLU_038034_7_0_9"/>
<dbReference type="eggNOG" id="COG0614">
    <property type="taxonomic scope" value="Bacteria"/>
</dbReference>
<dbReference type="AlphaFoldDB" id="I0JRA1"/>